<proteinExistence type="predicted"/>
<dbReference type="SUPFAM" id="SSF52833">
    <property type="entry name" value="Thioredoxin-like"/>
    <property type="match status" value="1"/>
</dbReference>
<organism evidence="2 3">
    <name type="scientific">Ancylobacter novellus (strain ATCC 8093 / DSM 506 / JCM 20403 / CCM 1077 / IAM 12100 / NBRC 12443 / NCIMB 10456)</name>
    <name type="common">Starkeya novella</name>
    <dbReference type="NCBI Taxonomy" id="639283"/>
    <lineage>
        <taxon>Bacteria</taxon>
        <taxon>Pseudomonadati</taxon>
        <taxon>Pseudomonadota</taxon>
        <taxon>Alphaproteobacteria</taxon>
        <taxon>Hyphomicrobiales</taxon>
        <taxon>Xanthobacteraceae</taxon>
        <taxon>Ancylobacter</taxon>
    </lineage>
</organism>
<dbReference type="OrthoDB" id="9811036at2"/>
<sequence>MNPIDPIHLPDRPALSRRALLLAPITLTAFSTAATAVVRRTRVASVADFGAALGFLGQRHPNVLVYVSARWCPICRTIDATVLTSARVRQALRDVPLLEVDVTAMGPQARALMQLVAAEGPPTLFVVDARVRAERPGTRLVGVFTEAVLLERLRPFTG</sequence>
<dbReference type="InterPro" id="IPR013766">
    <property type="entry name" value="Thioredoxin_domain"/>
</dbReference>
<keyword evidence="3" id="KW-1185">Reference proteome</keyword>
<evidence type="ECO:0000259" key="1">
    <source>
        <dbReference type="PROSITE" id="PS51352"/>
    </source>
</evidence>
<dbReference type="RefSeq" id="WP_013166057.1">
    <property type="nucleotide sequence ID" value="NC_014217.1"/>
</dbReference>
<reference evidence="2 3" key="1">
    <citation type="journal article" date="2012" name="Stand. Genomic Sci.">
        <title>Complete genome sequence of the facultatively chemolithoautotrophic and methylotrophic alpha Proteobacterium Starkeya novella type strain (ATCC 8093(T)).</title>
        <authorList>
            <person name="Kappler U."/>
            <person name="Davenport K."/>
            <person name="Beatson S."/>
            <person name="Lucas S."/>
            <person name="Lapidus A."/>
            <person name="Copeland A."/>
            <person name="Berry K.W."/>
            <person name="Glavina Del Rio T."/>
            <person name="Hammon N."/>
            <person name="Dalin E."/>
            <person name="Tice H."/>
            <person name="Pitluck S."/>
            <person name="Richardson P."/>
            <person name="Bruce D."/>
            <person name="Goodwin L.A."/>
            <person name="Han C."/>
            <person name="Tapia R."/>
            <person name="Detter J.C."/>
            <person name="Chang Y.J."/>
            <person name="Jeffries C.D."/>
            <person name="Land M."/>
            <person name="Hauser L."/>
            <person name="Kyrpides N.C."/>
            <person name="Goker M."/>
            <person name="Ivanova N."/>
            <person name="Klenk H.P."/>
            <person name="Woyke T."/>
        </authorList>
    </citation>
    <scope>NUCLEOTIDE SEQUENCE [LARGE SCALE GENOMIC DNA]</scope>
    <source>
        <strain evidence="3">ATCC 8093 / DSM 506 / JCM 20403 / CCM 1077 / IAM 12100 / NBRC 12443 / NCIMB 10456</strain>
    </source>
</reference>
<accession>D7A879</accession>
<protein>
    <submittedName>
        <fullName evidence="2">Thiol:disulfide interchange protein-like protein</fullName>
    </submittedName>
</protein>
<dbReference type="GO" id="GO:0045454">
    <property type="term" value="P:cell redox homeostasis"/>
    <property type="evidence" value="ECO:0007669"/>
    <property type="project" value="TreeGrafter"/>
</dbReference>
<dbReference type="PANTHER" id="PTHR32234:SF0">
    <property type="entry name" value="THIOL:DISULFIDE INTERCHANGE PROTEIN DSBD"/>
    <property type="match status" value="1"/>
</dbReference>
<evidence type="ECO:0000313" key="2">
    <source>
        <dbReference type="EMBL" id="ADH88552.1"/>
    </source>
</evidence>
<name>D7A879_ANCN5</name>
<dbReference type="Proteomes" id="UP000006633">
    <property type="component" value="Chromosome"/>
</dbReference>
<evidence type="ECO:0000313" key="3">
    <source>
        <dbReference type="Proteomes" id="UP000006633"/>
    </source>
</evidence>
<dbReference type="STRING" id="639283.Snov_1237"/>
<feature type="domain" description="Thioredoxin" evidence="1">
    <location>
        <begin position="23"/>
        <end position="158"/>
    </location>
</feature>
<dbReference type="eggNOG" id="COG4232">
    <property type="taxonomic scope" value="Bacteria"/>
</dbReference>
<dbReference type="InterPro" id="IPR036249">
    <property type="entry name" value="Thioredoxin-like_sf"/>
</dbReference>
<gene>
    <name evidence="2" type="ordered locus">Snov_1237</name>
</gene>
<dbReference type="AlphaFoldDB" id="D7A879"/>
<dbReference type="Gene3D" id="3.40.30.10">
    <property type="entry name" value="Glutaredoxin"/>
    <property type="match status" value="1"/>
</dbReference>
<dbReference type="GO" id="GO:0015035">
    <property type="term" value="F:protein-disulfide reductase activity"/>
    <property type="evidence" value="ECO:0007669"/>
    <property type="project" value="TreeGrafter"/>
</dbReference>
<dbReference type="EMBL" id="CP002026">
    <property type="protein sequence ID" value="ADH88552.1"/>
    <property type="molecule type" value="Genomic_DNA"/>
</dbReference>
<dbReference type="HOGENOM" id="CLU_1544393_0_0_5"/>
<dbReference type="Pfam" id="PF13899">
    <property type="entry name" value="Thioredoxin_7"/>
    <property type="match status" value="1"/>
</dbReference>
<dbReference type="PANTHER" id="PTHR32234">
    <property type="entry name" value="THIOL:DISULFIDE INTERCHANGE PROTEIN DSBD"/>
    <property type="match status" value="1"/>
</dbReference>
<dbReference type="KEGG" id="sno:Snov_1237"/>
<dbReference type="PROSITE" id="PS51352">
    <property type="entry name" value="THIOREDOXIN_2"/>
    <property type="match status" value="1"/>
</dbReference>